<evidence type="ECO:0000256" key="4">
    <source>
        <dbReference type="ARBA" id="ARBA00022737"/>
    </source>
</evidence>
<dbReference type="PROSITE" id="PS50119">
    <property type="entry name" value="ZF_BBOX"/>
    <property type="match status" value="1"/>
</dbReference>
<evidence type="ECO:0000256" key="8">
    <source>
        <dbReference type="PROSITE-ProRule" id="PRU00024"/>
    </source>
</evidence>
<accession>A0AAD4JHR8</accession>
<evidence type="ECO:0000259" key="11">
    <source>
        <dbReference type="PROSITE" id="PS51017"/>
    </source>
</evidence>
<evidence type="ECO:0000256" key="2">
    <source>
        <dbReference type="ARBA" id="ARBA00010024"/>
    </source>
</evidence>
<keyword evidence="7 9" id="KW-0539">Nucleus</keyword>
<keyword evidence="4" id="KW-0677">Repeat</keyword>
<dbReference type="AlphaFoldDB" id="A0AAD4JHR8"/>
<gene>
    <name evidence="12" type="ORF">C2S53_013375</name>
</gene>
<dbReference type="Proteomes" id="UP001190926">
    <property type="component" value="Unassembled WGS sequence"/>
</dbReference>
<keyword evidence="5 8" id="KW-0863">Zinc-finger</keyword>
<sequence length="390" mass="42914">MAEPLCEFCRVVRAVVYCKSDGAPLCLKCDGCVHGANALSRRHLRSLICDRCISEAAVVRCLDEKLSLCEGCDNGCFPAEHRRAKLSFYSGCPTVAELSKVWPFALEGTNSQQEFDGNEAEIPPFVKFGQWPIPSTPAAAAAAAAAPPSLPSELQPKFDFSYGRDQRLTSSFSRDLIPFLPQESNLERNCGETIKDLGINQESEDICSVDIDGMPLSFESSYEMFGNLQNQLRYQCDDGGLTALLMENNNSVGGATNLMQAMSSSASCMLMNPSIGLGFANRQAPSSMPLMTSITGESTVSEYQDCGLSPLFLTGDSRWDSNFEAMSSPQARDKAKMRYNEKKKTRTFGKQIRYASRKARADTRKRVKGRFVKSGDNYDYDPEGALHFQA</sequence>
<evidence type="ECO:0000256" key="1">
    <source>
        <dbReference type="ARBA" id="ARBA00004123"/>
    </source>
</evidence>
<evidence type="ECO:0000259" key="10">
    <source>
        <dbReference type="PROSITE" id="PS50119"/>
    </source>
</evidence>
<dbReference type="PANTHER" id="PTHR31717">
    <property type="entry name" value="ZINC FINGER PROTEIN CONSTANS-LIKE 10"/>
    <property type="match status" value="1"/>
</dbReference>
<dbReference type="InterPro" id="IPR049808">
    <property type="entry name" value="CONSTANS-like_Bbox1"/>
</dbReference>
<dbReference type="InterPro" id="IPR010402">
    <property type="entry name" value="CCT_domain"/>
</dbReference>
<dbReference type="Pfam" id="PF06203">
    <property type="entry name" value="CCT"/>
    <property type="match status" value="1"/>
</dbReference>
<proteinExistence type="inferred from homology"/>
<evidence type="ECO:0000256" key="9">
    <source>
        <dbReference type="PROSITE-ProRule" id="PRU00357"/>
    </source>
</evidence>
<evidence type="ECO:0000256" key="5">
    <source>
        <dbReference type="ARBA" id="ARBA00022771"/>
    </source>
</evidence>
<dbReference type="InterPro" id="IPR000315">
    <property type="entry name" value="Znf_B-box"/>
</dbReference>
<dbReference type="PANTHER" id="PTHR31717:SF46">
    <property type="entry name" value="CCT MOTIF FAMILY PROTEIN-RELATED"/>
    <property type="match status" value="1"/>
</dbReference>
<evidence type="ECO:0000256" key="7">
    <source>
        <dbReference type="ARBA" id="ARBA00023242"/>
    </source>
</evidence>
<evidence type="ECO:0000313" key="12">
    <source>
        <dbReference type="EMBL" id="KAH6834088.1"/>
    </source>
</evidence>
<comment type="subcellular location">
    <subcellularLocation>
        <location evidence="1 9">Nucleus</location>
    </subcellularLocation>
</comment>
<dbReference type="PROSITE" id="PS51017">
    <property type="entry name" value="CCT"/>
    <property type="match status" value="1"/>
</dbReference>
<keyword evidence="13" id="KW-1185">Reference proteome</keyword>
<evidence type="ECO:0000313" key="13">
    <source>
        <dbReference type="Proteomes" id="UP001190926"/>
    </source>
</evidence>
<reference evidence="12 13" key="1">
    <citation type="journal article" date="2021" name="Nat. Commun.">
        <title>Incipient diploidization of the medicinal plant Perilla within 10,000 years.</title>
        <authorList>
            <person name="Zhang Y."/>
            <person name="Shen Q."/>
            <person name="Leng L."/>
            <person name="Zhang D."/>
            <person name="Chen S."/>
            <person name="Shi Y."/>
            <person name="Ning Z."/>
            <person name="Chen S."/>
        </authorList>
    </citation>
    <scope>NUCLEOTIDE SEQUENCE [LARGE SCALE GENOMIC DNA]</scope>
    <source>
        <strain evidence="13">cv. PC099</strain>
    </source>
</reference>
<name>A0AAD4JHR8_PERFH</name>
<keyword evidence="3" id="KW-0479">Metal-binding</keyword>
<dbReference type="SMART" id="SM00336">
    <property type="entry name" value="BBOX"/>
    <property type="match status" value="1"/>
</dbReference>
<comment type="caution">
    <text evidence="12">The sequence shown here is derived from an EMBL/GenBank/DDBJ whole genome shotgun (WGS) entry which is preliminary data.</text>
</comment>
<keyword evidence="6" id="KW-0862">Zinc</keyword>
<evidence type="ECO:0000256" key="6">
    <source>
        <dbReference type="ARBA" id="ARBA00022833"/>
    </source>
</evidence>
<feature type="domain" description="B box-type" evidence="10">
    <location>
        <begin position="1"/>
        <end position="48"/>
    </location>
</feature>
<protein>
    <submittedName>
        <fullName evidence="12">Uncharacterized protein</fullName>
    </submittedName>
</protein>
<dbReference type="GO" id="GO:0008270">
    <property type="term" value="F:zinc ion binding"/>
    <property type="evidence" value="ECO:0007669"/>
    <property type="project" value="UniProtKB-KW"/>
</dbReference>
<dbReference type="GO" id="GO:0005634">
    <property type="term" value="C:nucleus"/>
    <property type="evidence" value="ECO:0007669"/>
    <property type="project" value="UniProtKB-SubCell"/>
</dbReference>
<dbReference type="EMBL" id="SDAM02000053">
    <property type="protein sequence ID" value="KAH6834088.1"/>
    <property type="molecule type" value="Genomic_DNA"/>
</dbReference>
<organism evidence="12 13">
    <name type="scientific">Perilla frutescens var. hirtella</name>
    <name type="common">Perilla citriodora</name>
    <name type="synonym">Perilla setoyensis</name>
    <dbReference type="NCBI Taxonomy" id="608512"/>
    <lineage>
        <taxon>Eukaryota</taxon>
        <taxon>Viridiplantae</taxon>
        <taxon>Streptophyta</taxon>
        <taxon>Embryophyta</taxon>
        <taxon>Tracheophyta</taxon>
        <taxon>Spermatophyta</taxon>
        <taxon>Magnoliopsida</taxon>
        <taxon>eudicotyledons</taxon>
        <taxon>Gunneridae</taxon>
        <taxon>Pentapetalae</taxon>
        <taxon>asterids</taxon>
        <taxon>lamiids</taxon>
        <taxon>Lamiales</taxon>
        <taxon>Lamiaceae</taxon>
        <taxon>Nepetoideae</taxon>
        <taxon>Elsholtzieae</taxon>
        <taxon>Perilla</taxon>
    </lineage>
</organism>
<dbReference type="CDD" id="cd19821">
    <property type="entry name" value="Bbox1_BBX-like"/>
    <property type="match status" value="1"/>
</dbReference>
<comment type="similarity">
    <text evidence="2">Belongs to the CONSTANS family.</text>
</comment>
<evidence type="ECO:0000256" key="3">
    <source>
        <dbReference type="ARBA" id="ARBA00022723"/>
    </source>
</evidence>
<dbReference type="GO" id="GO:0006355">
    <property type="term" value="P:regulation of DNA-templated transcription"/>
    <property type="evidence" value="ECO:0007669"/>
    <property type="project" value="UniProtKB-ARBA"/>
</dbReference>
<feature type="domain" description="CCT" evidence="11">
    <location>
        <begin position="332"/>
        <end position="374"/>
    </location>
</feature>